<sequence length="216" mass="23667">MRPERGRTRRRLACAAGAVALAAGLVGCGDDGGHDDHREPAAIETARNGDVFNTADVEFATMMIPHHAQALQMALMAQDRPLSPELRALVDQIQAAQTPEVETMTTWLTDWDKEIPPTSMDHVHGGHHGEGAEMPEDMATMPGMMSTERMEELEDSSDTAFPELWMTMMIEHHEGAITMARTEQEDGRFADAIALAESIEEAQAAEIDTMEDLLGE</sequence>
<dbReference type="Pfam" id="PF03713">
    <property type="entry name" value="DUF305"/>
    <property type="match status" value="1"/>
</dbReference>
<reference evidence="2 3" key="1">
    <citation type="journal article" date="2016" name="Int. J. Syst. Evol. Microbiol.">
        <title>Nocardioides albidus sp. nov., an actinobacterium isolated from garden soil.</title>
        <authorList>
            <person name="Singh H."/>
            <person name="Du J."/>
            <person name="Trinh H."/>
            <person name="Won K."/>
            <person name="Yang J.E."/>
            <person name="Yin C."/>
            <person name="Kook M."/>
            <person name="Yi T.H."/>
        </authorList>
    </citation>
    <scope>NUCLEOTIDE SEQUENCE [LARGE SCALE GENOMIC DNA]</scope>
    <source>
        <strain evidence="2 3">CCTCC AB 2015297</strain>
    </source>
</reference>
<dbReference type="PANTHER" id="PTHR36933">
    <property type="entry name" value="SLL0788 PROTEIN"/>
    <property type="match status" value="1"/>
</dbReference>
<name>A0A5C4VRB6_9ACTN</name>
<feature type="domain" description="DUF305" evidence="1">
    <location>
        <begin position="56"/>
        <end position="214"/>
    </location>
</feature>
<dbReference type="InterPro" id="IPR012347">
    <property type="entry name" value="Ferritin-like"/>
</dbReference>
<dbReference type="PANTHER" id="PTHR36933:SF1">
    <property type="entry name" value="SLL0788 PROTEIN"/>
    <property type="match status" value="1"/>
</dbReference>
<comment type="caution">
    <text evidence="2">The sequence shown here is derived from an EMBL/GenBank/DDBJ whole genome shotgun (WGS) entry which is preliminary data.</text>
</comment>
<dbReference type="Proteomes" id="UP000313231">
    <property type="component" value="Unassembled WGS sequence"/>
</dbReference>
<organism evidence="2 3">
    <name type="scientific">Nocardioides albidus</name>
    <dbReference type="NCBI Taxonomy" id="1517589"/>
    <lineage>
        <taxon>Bacteria</taxon>
        <taxon>Bacillati</taxon>
        <taxon>Actinomycetota</taxon>
        <taxon>Actinomycetes</taxon>
        <taxon>Propionibacteriales</taxon>
        <taxon>Nocardioidaceae</taxon>
        <taxon>Nocardioides</taxon>
    </lineage>
</organism>
<dbReference type="AlphaFoldDB" id="A0A5C4VRB6"/>
<dbReference type="PROSITE" id="PS51257">
    <property type="entry name" value="PROKAR_LIPOPROTEIN"/>
    <property type="match status" value="1"/>
</dbReference>
<evidence type="ECO:0000313" key="2">
    <source>
        <dbReference type="EMBL" id="TNM38341.1"/>
    </source>
</evidence>
<dbReference type="EMBL" id="VDMP01000025">
    <property type="protein sequence ID" value="TNM38341.1"/>
    <property type="molecule type" value="Genomic_DNA"/>
</dbReference>
<dbReference type="RefSeq" id="WP_139623455.1">
    <property type="nucleotide sequence ID" value="NZ_VDMP01000025.1"/>
</dbReference>
<dbReference type="OrthoDB" id="26872at2"/>
<dbReference type="InterPro" id="IPR005183">
    <property type="entry name" value="DUF305_CopM-like"/>
</dbReference>
<proteinExistence type="predicted"/>
<evidence type="ECO:0000259" key="1">
    <source>
        <dbReference type="Pfam" id="PF03713"/>
    </source>
</evidence>
<keyword evidence="3" id="KW-1185">Reference proteome</keyword>
<dbReference type="Gene3D" id="1.20.1260.10">
    <property type="match status" value="1"/>
</dbReference>
<gene>
    <name evidence="2" type="ORF">FHP29_13815</name>
</gene>
<evidence type="ECO:0000313" key="3">
    <source>
        <dbReference type="Proteomes" id="UP000313231"/>
    </source>
</evidence>
<protein>
    <submittedName>
        <fullName evidence="2">DUF305 domain-containing protein</fullName>
    </submittedName>
</protein>
<accession>A0A5C4VRB6</accession>